<name>A0ABV4UNK2_9MICC</name>
<dbReference type="EMBL" id="JBHDLJ010000006">
    <property type="protein sequence ID" value="MFB0834699.1"/>
    <property type="molecule type" value="Genomic_DNA"/>
</dbReference>
<evidence type="ECO:0000256" key="2">
    <source>
        <dbReference type="SAM" id="Phobius"/>
    </source>
</evidence>
<comment type="caution">
    <text evidence="3">The sequence shown here is derived from an EMBL/GenBank/DDBJ whole genome shotgun (WGS) entry which is preliminary data.</text>
</comment>
<accession>A0ABV4UNK2</accession>
<feature type="compositionally biased region" description="Low complexity" evidence="1">
    <location>
        <begin position="1"/>
        <end position="18"/>
    </location>
</feature>
<keyword evidence="4" id="KW-1185">Reference proteome</keyword>
<dbReference type="RefSeq" id="WP_373971874.1">
    <property type="nucleotide sequence ID" value="NZ_JBHDLJ010000006.1"/>
</dbReference>
<evidence type="ECO:0000313" key="4">
    <source>
        <dbReference type="Proteomes" id="UP001575652"/>
    </source>
</evidence>
<keyword evidence="2" id="KW-0812">Transmembrane</keyword>
<evidence type="ECO:0000313" key="3">
    <source>
        <dbReference type="EMBL" id="MFB0834699.1"/>
    </source>
</evidence>
<organism evidence="3 4">
    <name type="scientific">Arthrobacter halodurans</name>
    <dbReference type="NCBI Taxonomy" id="516699"/>
    <lineage>
        <taxon>Bacteria</taxon>
        <taxon>Bacillati</taxon>
        <taxon>Actinomycetota</taxon>
        <taxon>Actinomycetes</taxon>
        <taxon>Micrococcales</taxon>
        <taxon>Micrococcaceae</taxon>
        <taxon>Arthrobacter</taxon>
    </lineage>
</organism>
<proteinExistence type="predicted"/>
<sequence>MRFKTDGPSPSPSETDGPSPSPSETDEPSPSPSETPSASPTADVTGVPAGMSRLPETGAGTLLGVMAGFSVLLIALGSVLLVSRRSRSGSAN</sequence>
<dbReference type="NCBIfam" id="TIGR01167">
    <property type="entry name" value="LPXTG_anchor"/>
    <property type="match status" value="1"/>
</dbReference>
<reference evidence="3 4" key="1">
    <citation type="submission" date="2024-09" db="EMBL/GenBank/DDBJ databases">
        <authorList>
            <person name="Salinas-Garcia M.A."/>
            <person name="Prieme A."/>
        </authorList>
    </citation>
    <scope>NUCLEOTIDE SEQUENCE [LARGE SCALE GENOMIC DNA]</scope>
    <source>
        <strain evidence="3 4">DSM 21081</strain>
    </source>
</reference>
<evidence type="ECO:0000256" key="1">
    <source>
        <dbReference type="SAM" id="MobiDB-lite"/>
    </source>
</evidence>
<gene>
    <name evidence="3" type="ORF">ACETWP_08875</name>
</gene>
<feature type="compositionally biased region" description="Low complexity" evidence="1">
    <location>
        <begin position="32"/>
        <end position="43"/>
    </location>
</feature>
<feature type="transmembrane region" description="Helical" evidence="2">
    <location>
        <begin position="61"/>
        <end position="82"/>
    </location>
</feature>
<keyword evidence="2" id="KW-1133">Transmembrane helix</keyword>
<protein>
    <submittedName>
        <fullName evidence="3">LPXTG cell wall anchor domain-containing protein</fullName>
    </submittedName>
</protein>
<keyword evidence="2" id="KW-0472">Membrane</keyword>
<dbReference type="Proteomes" id="UP001575652">
    <property type="component" value="Unassembled WGS sequence"/>
</dbReference>
<feature type="region of interest" description="Disordered" evidence="1">
    <location>
        <begin position="1"/>
        <end position="57"/>
    </location>
</feature>